<evidence type="ECO:0000313" key="2">
    <source>
        <dbReference type="EMBL" id="KAK9112797.1"/>
    </source>
</evidence>
<sequence>MRVSRVSERRGNEGGGFQLMNWTSRVVHSSLISQSHERREGLLDQQQHQQQQHAHKCTLGPSLMLATLS</sequence>
<proteinExistence type="predicted"/>
<dbReference type="AlphaFoldDB" id="A0AAP0ICQ3"/>
<dbReference type="Proteomes" id="UP001419268">
    <property type="component" value="Unassembled WGS sequence"/>
</dbReference>
<dbReference type="EMBL" id="JBBNAG010000008">
    <property type="protein sequence ID" value="KAK9112797.1"/>
    <property type="molecule type" value="Genomic_DNA"/>
</dbReference>
<evidence type="ECO:0000313" key="3">
    <source>
        <dbReference type="Proteomes" id="UP001419268"/>
    </source>
</evidence>
<accession>A0AAP0ICQ3</accession>
<evidence type="ECO:0000256" key="1">
    <source>
        <dbReference type="SAM" id="MobiDB-lite"/>
    </source>
</evidence>
<gene>
    <name evidence="2" type="ORF">Scep_020316</name>
</gene>
<protein>
    <submittedName>
        <fullName evidence="2">Uncharacterized protein</fullName>
    </submittedName>
</protein>
<name>A0AAP0ICQ3_9MAGN</name>
<reference evidence="2 3" key="1">
    <citation type="submission" date="2024-01" db="EMBL/GenBank/DDBJ databases">
        <title>Genome assemblies of Stephania.</title>
        <authorList>
            <person name="Yang L."/>
        </authorList>
    </citation>
    <scope>NUCLEOTIDE SEQUENCE [LARGE SCALE GENOMIC DNA]</scope>
    <source>
        <strain evidence="2">JXDWG</strain>
        <tissue evidence="2">Leaf</tissue>
    </source>
</reference>
<organism evidence="2 3">
    <name type="scientific">Stephania cephalantha</name>
    <dbReference type="NCBI Taxonomy" id="152367"/>
    <lineage>
        <taxon>Eukaryota</taxon>
        <taxon>Viridiplantae</taxon>
        <taxon>Streptophyta</taxon>
        <taxon>Embryophyta</taxon>
        <taxon>Tracheophyta</taxon>
        <taxon>Spermatophyta</taxon>
        <taxon>Magnoliopsida</taxon>
        <taxon>Ranunculales</taxon>
        <taxon>Menispermaceae</taxon>
        <taxon>Menispermoideae</taxon>
        <taxon>Cissampelideae</taxon>
        <taxon>Stephania</taxon>
    </lineage>
</organism>
<keyword evidence="3" id="KW-1185">Reference proteome</keyword>
<comment type="caution">
    <text evidence="2">The sequence shown here is derived from an EMBL/GenBank/DDBJ whole genome shotgun (WGS) entry which is preliminary data.</text>
</comment>
<feature type="region of interest" description="Disordered" evidence="1">
    <location>
        <begin position="31"/>
        <end position="56"/>
    </location>
</feature>